<dbReference type="InterPro" id="IPR017799">
    <property type="entry name" value="Tscrpt_reg_PadR_acidobac-type"/>
</dbReference>
<dbReference type="NCBIfam" id="TIGR03433">
    <property type="entry name" value="padR_acidobact"/>
    <property type="match status" value="1"/>
</dbReference>
<protein>
    <submittedName>
        <fullName evidence="2">PadR family transcriptional regulator</fullName>
    </submittedName>
</protein>
<evidence type="ECO:0000259" key="1">
    <source>
        <dbReference type="Pfam" id="PF03551"/>
    </source>
</evidence>
<dbReference type="Pfam" id="PF03551">
    <property type="entry name" value="PadR"/>
    <property type="match status" value="1"/>
</dbReference>
<evidence type="ECO:0000313" key="2">
    <source>
        <dbReference type="EMBL" id="QNI34850.1"/>
    </source>
</evidence>
<dbReference type="EMBL" id="CP060394">
    <property type="protein sequence ID" value="QNI34850.1"/>
    <property type="molecule type" value="Genomic_DNA"/>
</dbReference>
<dbReference type="AlphaFoldDB" id="A0A7G8BQN0"/>
<dbReference type="InterPro" id="IPR036390">
    <property type="entry name" value="WH_DNA-bd_sf"/>
</dbReference>
<dbReference type="PANTHER" id="PTHR33169:SF14">
    <property type="entry name" value="TRANSCRIPTIONAL REGULATOR RV3488"/>
    <property type="match status" value="1"/>
</dbReference>
<dbReference type="InterPro" id="IPR052509">
    <property type="entry name" value="Metal_resp_DNA-bind_regulator"/>
</dbReference>
<dbReference type="SUPFAM" id="SSF46785">
    <property type="entry name" value="Winged helix' DNA-binding domain"/>
    <property type="match status" value="1"/>
</dbReference>
<reference evidence="2 3" key="1">
    <citation type="submission" date="2020-08" db="EMBL/GenBank/DDBJ databases">
        <title>Edaphobacter telluris sp. nov. and Acidobacterium dinghuensis sp. nov., two acidobacteria isolated from forest soil.</title>
        <authorList>
            <person name="Fu J."/>
            <person name="Qiu L."/>
        </authorList>
    </citation>
    <scope>NUCLEOTIDE SEQUENCE [LARGE SCALE GENOMIC DNA]</scope>
    <source>
        <strain evidence="2">4Y35</strain>
    </source>
</reference>
<feature type="domain" description="Transcription regulator PadR N-terminal" evidence="1">
    <location>
        <begin position="3"/>
        <end position="76"/>
    </location>
</feature>
<keyword evidence="3" id="KW-1185">Reference proteome</keyword>
<dbReference type="InterPro" id="IPR005149">
    <property type="entry name" value="Tscrpt_reg_PadR_N"/>
</dbReference>
<sequence length="100" mass="11374">MMVLKAVSLSPLHGYGVLLRIQQISGNRLEIQQGSLYPALYRLEHEGWIASEWGQSENNRKAKFYRLTAAGRRRLHTETEKWNHMADAIGAVLSAKPEEV</sequence>
<organism evidence="2 3">
    <name type="scientific">Alloacidobacterium dinghuense</name>
    <dbReference type="NCBI Taxonomy" id="2763107"/>
    <lineage>
        <taxon>Bacteria</taxon>
        <taxon>Pseudomonadati</taxon>
        <taxon>Acidobacteriota</taxon>
        <taxon>Terriglobia</taxon>
        <taxon>Terriglobales</taxon>
        <taxon>Acidobacteriaceae</taxon>
        <taxon>Alloacidobacterium</taxon>
    </lineage>
</organism>
<evidence type="ECO:0000313" key="3">
    <source>
        <dbReference type="Proteomes" id="UP000515312"/>
    </source>
</evidence>
<proteinExistence type="predicted"/>
<dbReference type="Proteomes" id="UP000515312">
    <property type="component" value="Chromosome"/>
</dbReference>
<dbReference type="PANTHER" id="PTHR33169">
    <property type="entry name" value="PADR-FAMILY TRANSCRIPTIONAL REGULATOR"/>
    <property type="match status" value="1"/>
</dbReference>
<name>A0A7G8BQN0_9BACT</name>
<dbReference type="KEGG" id="adin:H7849_07440"/>
<dbReference type="Gene3D" id="1.10.10.10">
    <property type="entry name" value="Winged helix-like DNA-binding domain superfamily/Winged helix DNA-binding domain"/>
    <property type="match status" value="1"/>
</dbReference>
<gene>
    <name evidence="2" type="ORF">H7849_07440</name>
</gene>
<dbReference type="InterPro" id="IPR036388">
    <property type="entry name" value="WH-like_DNA-bd_sf"/>
</dbReference>
<accession>A0A7G8BQN0</accession>